<dbReference type="SUPFAM" id="SSF49329">
    <property type="entry name" value="Cu,Zn superoxide dismutase-like"/>
    <property type="match status" value="1"/>
</dbReference>
<dbReference type="InterPro" id="IPR001424">
    <property type="entry name" value="SOD_Cu_Zn_dom"/>
</dbReference>
<comment type="similarity">
    <text evidence="1 9">Belongs to the Cu-Zn superoxide dismutase family.</text>
</comment>
<dbReference type="InterPro" id="IPR024134">
    <property type="entry name" value="SOD_Cu/Zn_/chaperone"/>
</dbReference>
<sequence>MKFWLLLISALIIPFITSAKVLKAKAYLFKAMPSLPAPGMEIIGTIDFWIDGNNKVSINGTISGLAPGQHGFHVHQYGDMNNQCLAAGSHFNPHNQEHGGPNSSVRHVGDLGNIQAGSNGVASVNVEDSQVALNGENSVIGRGLVVHEKVDDLGMGNNADSKKTGNAGARLACGVIGIISE</sequence>
<keyword evidence="7" id="KW-1015">Disulfide bond</keyword>
<evidence type="ECO:0000256" key="10">
    <source>
        <dbReference type="SAM" id="SignalP"/>
    </source>
</evidence>
<evidence type="ECO:0000313" key="12">
    <source>
        <dbReference type="Proteomes" id="UP000887540"/>
    </source>
</evidence>
<name>A0A914CUY8_9BILA</name>
<evidence type="ECO:0000256" key="1">
    <source>
        <dbReference type="ARBA" id="ARBA00010457"/>
    </source>
</evidence>
<comment type="catalytic activity">
    <reaction evidence="8 9">
        <text>2 superoxide + 2 H(+) = H2O2 + O2</text>
        <dbReference type="Rhea" id="RHEA:20696"/>
        <dbReference type="ChEBI" id="CHEBI:15378"/>
        <dbReference type="ChEBI" id="CHEBI:15379"/>
        <dbReference type="ChEBI" id="CHEBI:16240"/>
        <dbReference type="ChEBI" id="CHEBI:18421"/>
        <dbReference type="EC" id="1.15.1.1"/>
    </reaction>
</comment>
<feature type="domain" description="Superoxide dismutase copper/zinc binding" evidence="11">
    <location>
        <begin position="44"/>
        <end position="176"/>
    </location>
</feature>
<comment type="function">
    <text evidence="9">Destroys radicals which are normally produced within the cells and which are toxic to biological systems.</text>
</comment>
<organism evidence="12 13">
    <name type="scientific">Acrobeloides nanus</name>
    <dbReference type="NCBI Taxonomy" id="290746"/>
    <lineage>
        <taxon>Eukaryota</taxon>
        <taxon>Metazoa</taxon>
        <taxon>Ecdysozoa</taxon>
        <taxon>Nematoda</taxon>
        <taxon>Chromadorea</taxon>
        <taxon>Rhabditida</taxon>
        <taxon>Tylenchina</taxon>
        <taxon>Cephalobomorpha</taxon>
        <taxon>Cephaloboidea</taxon>
        <taxon>Cephalobidae</taxon>
        <taxon>Acrobeloides</taxon>
    </lineage>
</organism>
<keyword evidence="12" id="KW-1185">Reference proteome</keyword>
<keyword evidence="3 9" id="KW-0862">Zinc</keyword>
<dbReference type="Pfam" id="PF00080">
    <property type="entry name" value="Sod_Cu"/>
    <property type="match status" value="1"/>
</dbReference>
<keyword evidence="2 9" id="KW-0479">Metal-binding</keyword>
<reference evidence="13" key="1">
    <citation type="submission" date="2022-11" db="UniProtKB">
        <authorList>
            <consortium name="WormBaseParasite"/>
        </authorList>
    </citation>
    <scope>IDENTIFICATION</scope>
</reference>
<dbReference type="PANTHER" id="PTHR10003">
    <property type="entry name" value="SUPEROXIDE DISMUTASE CU-ZN -RELATED"/>
    <property type="match status" value="1"/>
</dbReference>
<evidence type="ECO:0000256" key="8">
    <source>
        <dbReference type="ARBA" id="ARBA00049204"/>
    </source>
</evidence>
<dbReference type="EC" id="1.15.1.1" evidence="9"/>
<dbReference type="Gene3D" id="2.60.40.200">
    <property type="entry name" value="Superoxide dismutase, copper/zinc binding domain"/>
    <property type="match status" value="1"/>
</dbReference>
<keyword evidence="5 9" id="KW-0560">Oxidoreductase</keyword>
<dbReference type="PROSITE" id="PS00332">
    <property type="entry name" value="SOD_CU_ZN_2"/>
    <property type="match status" value="1"/>
</dbReference>
<evidence type="ECO:0000256" key="5">
    <source>
        <dbReference type="ARBA" id="ARBA00023002"/>
    </source>
</evidence>
<evidence type="ECO:0000256" key="2">
    <source>
        <dbReference type="ARBA" id="ARBA00022723"/>
    </source>
</evidence>
<dbReference type="InterPro" id="IPR036423">
    <property type="entry name" value="SOD-like_Cu/Zn_dom_sf"/>
</dbReference>
<evidence type="ECO:0000256" key="9">
    <source>
        <dbReference type="RuleBase" id="RU000393"/>
    </source>
</evidence>
<comment type="cofactor">
    <cofactor evidence="9">
        <name>Cu cation</name>
        <dbReference type="ChEBI" id="CHEBI:23378"/>
    </cofactor>
    <text evidence="9">Binds 1 copper ion per subunit.</text>
</comment>
<dbReference type="FunFam" id="2.60.40.200:FF:000003">
    <property type="entry name" value="Superoxide dismutase [Cu-Zn], chloroplastic"/>
    <property type="match status" value="1"/>
</dbReference>
<evidence type="ECO:0000256" key="6">
    <source>
        <dbReference type="ARBA" id="ARBA00023008"/>
    </source>
</evidence>
<dbReference type="GO" id="GO:0004784">
    <property type="term" value="F:superoxide dismutase activity"/>
    <property type="evidence" value="ECO:0007669"/>
    <property type="project" value="UniProtKB-EC"/>
</dbReference>
<dbReference type="AlphaFoldDB" id="A0A914CUY8"/>
<dbReference type="InterPro" id="IPR018152">
    <property type="entry name" value="SOD_Cu/Zn_BS"/>
</dbReference>
<dbReference type="PRINTS" id="PR00068">
    <property type="entry name" value="CUZNDISMTASE"/>
</dbReference>
<evidence type="ECO:0000256" key="7">
    <source>
        <dbReference type="ARBA" id="ARBA00023157"/>
    </source>
</evidence>
<dbReference type="Proteomes" id="UP000887540">
    <property type="component" value="Unplaced"/>
</dbReference>
<accession>A0A914CUY8</accession>
<dbReference type="GO" id="GO:0005507">
    <property type="term" value="F:copper ion binding"/>
    <property type="evidence" value="ECO:0007669"/>
    <property type="project" value="InterPro"/>
</dbReference>
<proteinExistence type="inferred from homology"/>
<comment type="cofactor">
    <cofactor evidence="9">
        <name>Zn(2+)</name>
        <dbReference type="ChEBI" id="CHEBI:29105"/>
    </cofactor>
    <text evidence="9">Binds 1 zinc ion per subunit.</text>
</comment>
<keyword evidence="10" id="KW-0732">Signal</keyword>
<keyword evidence="6 9" id="KW-0186">Copper</keyword>
<feature type="signal peptide" evidence="10">
    <location>
        <begin position="1"/>
        <end position="19"/>
    </location>
</feature>
<evidence type="ECO:0000259" key="11">
    <source>
        <dbReference type="Pfam" id="PF00080"/>
    </source>
</evidence>
<evidence type="ECO:0000256" key="3">
    <source>
        <dbReference type="ARBA" id="ARBA00022833"/>
    </source>
</evidence>
<protein>
    <recommendedName>
        <fullName evidence="9">Superoxide dismutase [Cu-Zn]</fullName>
        <ecNumber evidence="9">1.15.1.1</ecNumber>
    </recommendedName>
</protein>
<dbReference type="CDD" id="cd00305">
    <property type="entry name" value="Cu-Zn_Superoxide_Dismutase"/>
    <property type="match status" value="1"/>
</dbReference>
<keyword evidence="4" id="KW-0049">Antioxidant</keyword>
<evidence type="ECO:0000313" key="13">
    <source>
        <dbReference type="WBParaSite" id="ACRNAN_scaffold14605.g15451.t1"/>
    </source>
</evidence>
<evidence type="ECO:0000256" key="4">
    <source>
        <dbReference type="ARBA" id="ARBA00022862"/>
    </source>
</evidence>
<feature type="chain" id="PRO_5037294926" description="Superoxide dismutase [Cu-Zn]" evidence="10">
    <location>
        <begin position="20"/>
        <end position="181"/>
    </location>
</feature>
<dbReference type="WBParaSite" id="ACRNAN_scaffold14605.g15451.t1">
    <property type="protein sequence ID" value="ACRNAN_scaffold14605.g15451.t1"/>
    <property type="gene ID" value="ACRNAN_scaffold14605.g15451"/>
</dbReference>